<keyword evidence="2" id="KW-1133">Transmembrane helix</keyword>
<protein>
    <submittedName>
        <fullName evidence="3">Uncharacterized protein</fullName>
    </submittedName>
</protein>
<dbReference type="Proteomes" id="UP000664369">
    <property type="component" value="Unassembled WGS sequence"/>
</dbReference>
<proteinExistence type="predicted"/>
<dbReference type="RefSeq" id="WP_208173146.1">
    <property type="nucleotide sequence ID" value="NZ_JAGETZ010000001.1"/>
</dbReference>
<comment type="caution">
    <text evidence="3">The sequence shown here is derived from an EMBL/GenBank/DDBJ whole genome shotgun (WGS) entry which is preliminary data.</text>
</comment>
<sequence length="122" mass="13351">METPPNLPSPTETQPGATHEPPDRSAWHTGLRAHWLALAAYALYAGRWVQYIGEARAYRAQPTPGGAGDALGWLLLGQLGFALLLAIALLGNAIWRKQGRLFYVVLTCLVLLPFVLQYLIEG</sequence>
<name>A0ABS3Q9C3_9BACT</name>
<keyword evidence="2" id="KW-0812">Transmembrane</keyword>
<gene>
    <name evidence="3" type="ORF">J4E00_01000</name>
</gene>
<evidence type="ECO:0000313" key="4">
    <source>
        <dbReference type="Proteomes" id="UP000664369"/>
    </source>
</evidence>
<dbReference type="EMBL" id="JAGETZ010000001">
    <property type="protein sequence ID" value="MBO2007608.1"/>
    <property type="molecule type" value="Genomic_DNA"/>
</dbReference>
<keyword evidence="4" id="KW-1185">Reference proteome</keyword>
<feature type="transmembrane region" description="Helical" evidence="2">
    <location>
        <begin position="101"/>
        <end position="120"/>
    </location>
</feature>
<accession>A0ABS3Q9C3</accession>
<feature type="transmembrane region" description="Helical" evidence="2">
    <location>
        <begin position="70"/>
        <end position="94"/>
    </location>
</feature>
<keyword evidence="2" id="KW-0472">Membrane</keyword>
<evidence type="ECO:0000313" key="3">
    <source>
        <dbReference type="EMBL" id="MBO2007608.1"/>
    </source>
</evidence>
<organism evidence="3 4">
    <name type="scientific">Hymenobacter negativus</name>
    <dbReference type="NCBI Taxonomy" id="2795026"/>
    <lineage>
        <taxon>Bacteria</taxon>
        <taxon>Pseudomonadati</taxon>
        <taxon>Bacteroidota</taxon>
        <taxon>Cytophagia</taxon>
        <taxon>Cytophagales</taxon>
        <taxon>Hymenobacteraceae</taxon>
        <taxon>Hymenobacter</taxon>
    </lineage>
</organism>
<evidence type="ECO:0000256" key="2">
    <source>
        <dbReference type="SAM" id="Phobius"/>
    </source>
</evidence>
<evidence type="ECO:0000256" key="1">
    <source>
        <dbReference type="SAM" id="MobiDB-lite"/>
    </source>
</evidence>
<reference evidence="3 4" key="1">
    <citation type="submission" date="2021-03" db="EMBL/GenBank/DDBJ databases">
        <authorList>
            <person name="Kim M.K."/>
        </authorList>
    </citation>
    <scope>NUCLEOTIDE SEQUENCE [LARGE SCALE GENOMIC DNA]</scope>
    <source>
        <strain evidence="3 4">BT442</strain>
    </source>
</reference>
<feature type="region of interest" description="Disordered" evidence="1">
    <location>
        <begin position="1"/>
        <end position="25"/>
    </location>
</feature>